<keyword evidence="5 13" id="KW-0255">Endonuclease</keyword>
<dbReference type="InterPro" id="IPR012337">
    <property type="entry name" value="RNaseH-like_sf"/>
</dbReference>
<dbReference type="GO" id="GO:0006281">
    <property type="term" value="P:DNA repair"/>
    <property type="evidence" value="ECO:0007669"/>
    <property type="project" value="UniProtKB-UniRule"/>
</dbReference>
<keyword evidence="7 13" id="KW-0378">Hydrolase</keyword>
<dbReference type="GO" id="GO:0000287">
    <property type="term" value="F:magnesium ion binding"/>
    <property type="evidence" value="ECO:0007669"/>
    <property type="project" value="UniProtKB-UniRule"/>
</dbReference>
<dbReference type="PROSITE" id="PS01321">
    <property type="entry name" value="RUVC"/>
    <property type="match status" value="1"/>
</dbReference>
<dbReference type="NCBIfam" id="TIGR00228">
    <property type="entry name" value="ruvC"/>
    <property type="match status" value="1"/>
</dbReference>
<comment type="function">
    <text evidence="13">The RuvA-RuvB-RuvC complex processes Holliday junction (HJ) DNA during genetic recombination and DNA repair. Endonuclease that resolves HJ intermediates. Cleaves cruciform DNA by making single-stranded nicks across the HJ at symmetrical positions within the homologous arms, yielding a 5'-phosphate and a 3'-hydroxyl group; requires a central core of homology in the junction. The consensus cleavage sequence is 5'-(A/T)TT(C/G)-3'. Cleavage occurs on the 3'-side of the TT dinucleotide at the point of strand exchange. HJ branch migration catalyzed by RuvA-RuvB allows RuvC to scan DNA until it finds its consensus sequence, where it cleaves and resolves the cruciform DNA.</text>
</comment>
<evidence type="ECO:0000256" key="7">
    <source>
        <dbReference type="ARBA" id="ARBA00022801"/>
    </source>
</evidence>
<evidence type="ECO:0000313" key="15">
    <source>
        <dbReference type="EMBL" id="BDG60808.1"/>
    </source>
</evidence>
<feature type="binding site" evidence="13">
    <location>
        <position position="51"/>
    </location>
    <ligand>
        <name>Mg(2+)</name>
        <dbReference type="ChEBI" id="CHEBI:18420"/>
        <label>2</label>
    </ligand>
</feature>
<evidence type="ECO:0000256" key="1">
    <source>
        <dbReference type="ARBA" id="ARBA00009518"/>
    </source>
</evidence>
<evidence type="ECO:0000256" key="6">
    <source>
        <dbReference type="ARBA" id="ARBA00022763"/>
    </source>
</evidence>
<comment type="subunit">
    <text evidence="13">Homodimer which binds Holliday junction (HJ) DNA. The HJ becomes 2-fold symmetrical on binding to RuvC with unstacked arms; it has a different conformation from HJ DNA in complex with RuvA. In the full resolvosome a probable DNA-RuvA(4)-RuvB(12)-RuvC(2) complex forms which resolves the HJ.</text>
</comment>
<evidence type="ECO:0000256" key="5">
    <source>
        <dbReference type="ARBA" id="ARBA00022759"/>
    </source>
</evidence>
<protein>
    <recommendedName>
        <fullName evidence="13 14">Crossover junction endodeoxyribonuclease RuvC</fullName>
        <ecNumber evidence="13 14">3.1.21.10</ecNumber>
    </recommendedName>
    <alternativeName>
        <fullName evidence="13">Holliday junction nuclease RuvC</fullName>
    </alternativeName>
    <alternativeName>
        <fullName evidence="13">Holliday junction resolvase RuvC</fullName>
    </alternativeName>
</protein>
<organism evidence="15 16">
    <name type="scientific">Caldinitratiruptor microaerophilus</name>
    <dbReference type="NCBI Taxonomy" id="671077"/>
    <lineage>
        <taxon>Bacteria</taxon>
        <taxon>Bacillati</taxon>
        <taxon>Bacillota</taxon>
        <taxon>Clostridia</taxon>
        <taxon>Eubacteriales</taxon>
        <taxon>Symbiobacteriaceae</taxon>
        <taxon>Caldinitratiruptor</taxon>
    </lineage>
</organism>
<dbReference type="InterPro" id="IPR002176">
    <property type="entry name" value="X-over_junc_endoDNase_RuvC"/>
</dbReference>
<evidence type="ECO:0000256" key="12">
    <source>
        <dbReference type="ARBA" id="ARBA00029354"/>
    </source>
</evidence>
<proteinExistence type="inferred from homology"/>
<dbReference type="GO" id="GO:0005737">
    <property type="term" value="C:cytoplasm"/>
    <property type="evidence" value="ECO:0007669"/>
    <property type="project" value="UniProtKB-SubCell"/>
</dbReference>
<dbReference type="EC" id="3.1.21.10" evidence="13 14"/>
<dbReference type="NCBIfam" id="NF000711">
    <property type="entry name" value="PRK00039.2-1"/>
    <property type="match status" value="1"/>
</dbReference>
<keyword evidence="16" id="KW-1185">Reference proteome</keyword>
<evidence type="ECO:0000256" key="13">
    <source>
        <dbReference type="HAMAP-Rule" id="MF_00034"/>
    </source>
</evidence>
<feature type="active site" evidence="13">
    <location>
        <position position="51"/>
    </location>
</feature>
<evidence type="ECO:0000256" key="10">
    <source>
        <dbReference type="ARBA" id="ARBA00023172"/>
    </source>
</evidence>
<reference evidence="15" key="1">
    <citation type="submission" date="2022-03" db="EMBL/GenBank/DDBJ databases">
        <title>Complete genome sequence of Caldinitratiruptor microaerophilus.</title>
        <authorList>
            <person name="Mukaiyama R."/>
            <person name="Nishiyama T."/>
            <person name="Ueda K."/>
        </authorList>
    </citation>
    <scope>NUCLEOTIDE SEQUENCE</scope>
    <source>
        <strain evidence="15">JCM 16183</strain>
    </source>
</reference>
<dbReference type="EMBL" id="AP025628">
    <property type="protein sequence ID" value="BDG60808.1"/>
    <property type="molecule type" value="Genomic_DNA"/>
</dbReference>
<keyword evidence="9 13" id="KW-0238">DNA-binding</keyword>
<dbReference type="Pfam" id="PF02075">
    <property type="entry name" value="RuvC"/>
    <property type="match status" value="1"/>
</dbReference>
<feature type="active site" evidence="13">
    <location>
        <position position="124"/>
    </location>
</feature>
<dbReference type="Gene3D" id="3.30.420.10">
    <property type="entry name" value="Ribonuclease H-like superfamily/Ribonuclease H"/>
    <property type="match status" value="1"/>
</dbReference>
<dbReference type="FunFam" id="3.30.420.10:FF:000002">
    <property type="entry name" value="Crossover junction endodeoxyribonuclease RuvC"/>
    <property type="match status" value="1"/>
</dbReference>
<comment type="similarity">
    <text evidence="1 13">Belongs to the RuvC family.</text>
</comment>
<evidence type="ECO:0000256" key="8">
    <source>
        <dbReference type="ARBA" id="ARBA00022842"/>
    </source>
</evidence>
<dbReference type="GO" id="GO:0006310">
    <property type="term" value="P:DNA recombination"/>
    <property type="evidence" value="ECO:0007669"/>
    <property type="project" value="UniProtKB-UniRule"/>
</dbReference>
<comment type="caution">
    <text evidence="13">Lacks conserved residue(s) required for the propagation of feature annotation.</text>
</comment>
<keyword evidence="3 13" id="KW-0540">Nuclease</keyword>
<dbReference type="Proteomes" id="UP001163687">
    <property type="component" value="Chromosome"/>
</dbReference>
<keyword evidence="8 13" id="KW-0460">Magnesium</keyword>
<dbReference type="InterPro" id="IPR036397">
    <property type="entry name" value="RNaseH_sf"/>
</dbReference>
<dbReference type="KEGG" id="cmic:caldi_18980"/>
<evidence type="ECO:0000313" key="16">
    <source>
        <dbReference type="Proteomes" id="UP001163687"/>
    </source>
</evidence>
<comment type="subcellular location">
    <subcellularLocation>
        <location evidence="13">Cytoplasm</location>
    </subcellularLocation>
</comment>
<evidence type="ECO:0000256" key="3">
    <source>
        <dbReference type="ARBA" id="ARBA00022722"/>
    </source>
</evidence>
<gene>
    <name evidence="13 15" type="primary">ruvC</name>
    <name evidence="15" type="ORF">caldi_18980</name>
</gene>
<evidence type="ECO:0000256" key="4">
    <source>
        <dbReference type="ARBA" id="ARBA00022723"/>
    </source>
</evidence>
<dbReference type="GO" id="GO:0048476">
    <property type="term" value="C:Holliday junction resolvase complex"/>
    <property type="evidence" value="ECO:0007669"/>
    <property type="project" value="UniProtKB-UniRule"/>
</dbReference>
<comment type="catalytic activity">
    <reaction evidence="12 13">
        <text>Endonucleolytic cleavage at a junction such as a reciprocal single-stranded crossover between two homologous DNA duplexes (Holliday junction).</text>
        <dbReference type="EC" id="3.1.21.10"/>
    </reaction>
</comment>
<dbReference type="InterPro" id="IPR020563">
    <property type="entry name" value="X-over_junc_endoDNase_Mg_BS"/>
</dbReference>
<evidence type="ECO:0000256" key="14">
    <source>
        <dbReference type="NCBIfam" id="TIGR00228"/>
    </source>
</evidence>
<dbReference type="PANTHER" id="PTHR30194:SF3">
    <property type="entry name" value="CROSSOVER JUNCTION ENDODEOXYRIBONUCLEASE RUVC"/>
    <property type="match status" value="1"/>
</dbReference>
<accession>A0AA35CLX2</accession>
<keyword evidence="2 13" id="KW-0963">Cytoplasm</keyword>
<keyword evidence="4 13" id="KW-0479">Metal-binding</keyword>
<evidence type="ECO:0000256" key="2">
    <source>
        <dbReference type="ARBA" id="ARBA00022490"/>
    </source>
</evidence>
<evidence type="ECO:0000256" key="11">
    <source>
        <dbReference type="ARBA" id="ARBA00023204"/>
    </source>
</evidence>
<sequence length="155" mass="16527">MVESGSRGPRALAFGSIETPAGEPPHLRLLALHTGLSRLLHDWKPDLVAVEELFFGRNVTTALSVGQARGVALLAAAQSGVPVAEYTPMQVKQSVSGWGRADKTQVQAMVRVLLGLGDEPRPDDVADALAVALCALQSWPLEERVRQGLGRQRSG</sequence>
<keyword evidence="6 13" id="KW-0227">DNA damage</keyword>
<dbReference type="HAMAP" id="MF_00034">
    <property type="entry name" value="RuvC"/>
    <property type="match status" value="1"/>
</dbReference>
<evidence type="ECO:0000256" key="9">
    <source>
        <dbReference type="ARBA" id="ARBA00023125"/>
    </source>
</evidence>
<dbReference type="GO" id="GO:0008821">
    <property type="term" value="F:crossover junction DNA endonuclease activity"/>
    <property type="evidence" value="ECO:0007669"/>
    <property type="project" value="UniProtKB-UniRule"/>
</dbReference>
<dbReference type="SUPFAM" id="SSF53098">
    <property type="entry name" value="Ribonuclease H-like"/>
    <property type="match status" value="1"/>
</dbReference>
<dbReference type="PRINTS" id="PR00696">
    <property type="entry name" value="RSOLVASERUVC"/>
</dbReference>
<name>A0AA35CLX2_9FIRM</name>
<feature type="binding site" evidence="13">
    <location>
        <position position="124"/>
    </location>
    <ligand>
        <name>Mg(2+)</name>
        <dbReference type="ChEBI" id="CHEBI:18420"/>
        <label>1</label>
    </ligand>
</feature>
<keyword evidence="11 13" id="KW-0234">DNA repair</keyword>
<keyword evidence="10 13" id="KW-0233">DNA recombination</keyword>
<dbReference type="PANTHER" id="PTHR30194">
    <property type="entry name" value="CROSSOVER JUNCTION ENDODEOXYRIBONUCLEASE RUVC"/>
    <property type="match status" value="1"/>
</dbReference>
<dbReference type="AlphaFoldDB" id="A0AA35CLX2"/>
<dbReference type="CDD" id="cd16962">
    <property type="entry name" value="RuvC"/>
    <property type="match status" value="1"/>
</dbReference>
<dbReference type="GO" id="GO:0003677">
    <property type="term" value="F:DNA binding"/>
    <property type="evidence" value="ECO:0007669"/>
    <property type="project" value="UniProtKB-KW"/>
</dbReference>
<comment type="cofactor">
    <cofactor evidence="13">
        <name>Mg(2+)</name>
        <dbReference type="ChEBI" id="CHEBI:18420"/>
    </cofactor>
    <text evidence="13">Binds 2 Mg(2+) ion per subunit.</text>
</comment>